<evidence type="ECO:0000313" key="3">
    <source>
        <dbReference type="Proteomes" id="UP000275078"/>
    </source>
</evidence>
<feature type="compositionally biased region" description="Low complexity" evidence="1">
    <location>
        <begin position="16"/>
        <end position="26"/>
    </location>
</feature>
<accession>A0A3N4HWL3</accession>
<dbReference type="AlphaFoldDB" id="A0A3N4HWL3"/>
<feature type="region of interest" description="Disordered" evidence="1">
    <location>
        <begin position="189"/>
        <end position="208"/>
    </location>
</feature>
<proteinExistence type="predicted"/>
<evidence type="ECO:0000256" key="1">
    <source>
        <dbReference type="SAM" id="MobiDB-lite"/>
    </source>
</evidence>
<organism evidence="2 3">
    <name type="scientific">Ascobolus immersus RN42</name>
    <dbReference type="NCBI Taxonomy" id="1160509"/>
    <lineage>
        <taxon>Eukaryota</taxon>
        <taxon>Fungi</taxon>
        <taxon>Dikarya</taxon>
        <taxon>Ascomycota</taxon>
        <taxon>Pezizomycotina</taxon>
        <taxon>Pezizomycetes</taxon>
        <taxon>Pezizales</taxon>
        <taxon>Ascobolaceae</taxon>
        <taxon>Ascobolus</taxon>
    </lineage>
</organism>
<sequence>MTSPKHNPLPSPPSSPTWETSFSFPPTHDDPSSSPPRPSDRPESKPRSQTETTPTKRRSSALSLFRTRSSPSSPASPTSPTHPRDHRSSPLTPTSPTNRRPVPLSPRPPSNTLQPSLPSPKSPALMEAVEDEEVEKMESERRKEFERRRADKEAKKGIWGREGLGMPAMPQPVHLRSGHRAGGSKVLPIGSVGWGVSGGGSGGLGGSL</sequence>
<gene>
    <name evidence="2" type="ORF">BJ508DRAFT_309442</name>
</gene>
<feature type="region of interest" description="Disordered" evidence="1">
    <location>
        <begin position="1"/>
        <end position="181"/>
    </location>
</feature>
<feature type="compositionally biased region" description="Basic and acidic residues" evidence="1">
    <location>
        <begin position="136"/>
        <end position="156"/>
    </location>
</feature>
<feature type="compositionally biased region" description="Low complexity" evidence="1">
    <location>
        <begin position="66"/>
        <end position="81"/>
    </location>
</feature>
<dbReference type="EMBL" id="ML119714">
    <property type="protein sequence ID" value="RPA78195.1"/>
    <property type="molecule type" value="Genomic_DNA"/>
</dbReference>
<feature type="compositionally biased region" description="Polar residues" evidence="1">
    <location>
        <begin position="89"/>
        <end position="98"/>
    </location>
</feature>
<keyword evidence="3" id="KW-1185">Reference proteome</keyword>
<evidence type="ECO:0000313" key="2">
    <source>
        <dbReference type="EMBL" id="RPA78195.1"/>
    </source>
</evidence>
<reference evidence="2 3" key="1">
    <citation type="journal article" date="2018" name="Nat. Ecol. Evol.">
        <title>Pezizomycetes genomes reveal the molecular basis of ectomycorrhizal truffle lifestyle.</title>
        <authorList>
            <person name="Murat C."/>
            <person name="Payen T."/>
            <person name="Noel B."/>
            <person name="Kuo A."/>
            <person name="Morin E."/>
            <person name="Chen J."/>
            <person name="Kohler A."/>
            <person name="Krizsan K."/>
            <person name="Balestrini R."/>
            <person name="Da Silva C."/>
            <person name="Montanini B."/>
            <person name="Hainaut M."/>
            <person name="Levati E."/>
            <person name="Barry K.W."/>
            <person name="Belfiori B."/>
            <person name="Cichocki N."/>
            <person name="Clum A."/>
            <person name="Dockter R.B."/>
            <person name="Fauchery L."/>
            <person name="Guy J."/>
            <person name="Iotti M."/>
            <person name="Le Tacon F."/>
            <person name="Lindquist E.A."/>
            <person name="Lipzen A."/>
            <person name="Malagnac F."/>
            <person name="Mello A."/>
            <person name="Molinier V."/>
            <person name="Miyauchi S."/>
            <person name="Poulain J."/>
            <person name="Riccioni C."/>
            <person name="Rubini A."/>
            <person name="Sitrit Y."/>
            <person name="Splivallo R."/>
            <person name="Traeger S."/>
            <person name="Wang M."/>
            <person name="Zifcakova L."/>
            <person name="Wipf D."/>
            <person name="Zambonelli A."/>
            <person name="Paolocci F."/>
            <person name="Nowrousian M."/>
            <person name="Ottonello S."/>
            <person name="Baldrian P."/>
            <person name="Spatafora J.W."/>
            <person name="Henrissat B."/>
            <person name="Nagy L.G."/>
            <person name="Aury J.M."/>
            <person name="Wincker P."/>
            <person name="Grigoriev I.V."/>
            <person name="Bonfante P."/>
            <person name="Martin F.M."/>
        </authorList>
    </citation>
    <scope>NUCLEOTIDE SEQUENCE [LARGE SCALE GENOMIC DNA]</scope>
    <source>
        <strain evidence="2 3">RN42</strain>
    </source>
</reference>
<feature type="compositionally biased region" description="Basic and acidic residues" evidence="1">
    <location>
        <begin position="38"/>
        <end position="48"/>
    </location>
</feature>
<protein>
    <submittedName>
        <fullName evidence="2">Uncharacterized protein</fullName>
    </submittedName>
</protein>
<feature type="compositionally biased region" description="Gly residues" evidence="1">
    <location>
        <begin position="192"/>
        <end position="208"/>
    </location>
</feature>
<name>A0A3N4HWL3_ASCIM</name>
<dbReference type="Proteomes" id="UP000275078">
    <property type="component" value="Unassembled WGS sequence"/>
</dbReference>